<feature type="transmembrane region" description="Helical" evidence="10">
    <location>
        <begin position="731"/>
        <end position="754"/>
    </location>
</feature>
<dbReference type="GO" id="GO:0015031">
    <property type="term" value="P:protein transport"/>
    <property type="evidence" value="ECO:0007669"/>
    <property type="project" value="UniProtKB-KW"/>
</dbReference>
<keyword evidence="7 10" id="KW-1133">Transmembrane helix</keyword>
<keyword evidence="12" id="KW-1185">Reference proteome</keyword>
<keyword evidence="4 10" id="KW-0812">Transmembrane</keyword>
<dbReference type="OrthoDB" id="9986677at2759"/>
<evidence type="ECO:0000256" key="4">
    <source>
        <dbReference type="ARBA" id="ARBA00022692"/>
    </source>
</evidence>
<dbReference type="GO" id="GO:0016020">
    <property type="term" value="C:membrane"/>
    <property type="evidence" value="ECO:0007669"/>
    <property type="project" value="UniProtKB-SubCell"/>
</dbReference>
<evidence type="ECO:0000256" key="10">
    <source>
        <dbReference type="SAM" id="Phobius"/>
    </source>
</evidence>
<accession>A0A9P8PJU7</accession>
<feature type="region of interest" description="Disordered" evidence="9">
    <location>
        <begin position="1"/>
        <end position="20"/>
    </location>
</feature>
<dbReference type="InterPro" id="IPR004813">
    <property type="entry name" value="OPT"/>
</dbReference>
<evidence type="ECO:0000256" key="1">
    <source>
        <dbReference type="ARBA" id="ARBA00004141"/>
    </source>
</evidence>
<dbReference type="Proteomes" id="UP000769528">
    <property type="component" value="Unassembled WGS sequence"/>
</dbReference>
<feature type="transmembrane region" description="Helical" evidence="10">
    <location>
        <begin position="430"/>
        <end position="451"/>
    </location>
</feature>
<feature type="compositionally biased region" description="Polar residues" evidence="9">
    <location>
        <begin position="1"/>
        <end position="11"/>
    </location>
</feature>
<feature type="transmembrane region" description="Helical" evidence="10">
    <location>
        <begin position="320"/>
        <end position="339"/>
    </location>
</feature>
<proteinExistence type="inferred from homology"/>
<evidence type="ECO:0008006" key="13">
    <source>
        <dbReference type="Google" id="ProtNLM"/>
    </source>
</evidence>
<evidence type="ECO:0000256" key="2">
    <source>
        <dbReference type="ARBA" id="ARBA00008807"/>
    </source>
</evidence>
<feature type="transmembrane region" description="Helical" evidence="10">
    <location>
        <begin position="690"/>
        <end position="711"/>
    </location>
</feature>
<dbReference type="PANTHER" id="PTHR22601">
    <property type="entry name" value="ISP4 LIKE PROTEIN"/>
    <property type="match status" value="1"/>
</dbReference>
<feature type="transmembrane region" description="Helical" evidence="10">
    <location>
        <begin position="502"/>
        <end position="523"/>
    </location>
</feature>
<feature type="transmembrane region" description="Helical" evidence="10">
    <location>
        <begin position="222"/>
        <end position="245"/>
    </location>
</feature>
<sequence length="812" mass="92045">MGFSLFLSSDKSQNENDRDSILESEEINDVNSGHVELNHNNQLFQRNDNIGSSKKNTVHTVNNVVELDETDLEISELDDEALVEKLPPDIAELPKIVRESVTLDDDPTIPVFTFRYVLLSLIFIPPGAFIDTLNSYRTTSAAYSIFFVQVASHYFGKFLARVLPNKEINCYFFKFNLNPGPWSIKENVLVTLTAASGATTNQGTTAISIADLYYNDVTNPAVALFFMWCINLTGYSFAAIARNFLLYDPKFIWPKALMQSSLFNSMRKADFNRADGSKQMKVFFYAILGMCIWTFFPEFIFPMTSSLAFLCWVAPRNSVANFIGSGMGGMGFLNISLDWSNITSSVMLSPYWTLFIQFVAFVLSCWVLIPAAKWGNLSSFKAGLMSNRLFTAEGKIYPTTELMIREGNHIYFNETAYEIHGPLHMGAQKAWTTFFDYAAYVSAISWIALFGRDDIIDAWKKFKTRYWKGKKSENTTKNFTSISETYTDRLNKIQSVYPDVPLWWYGALFSVTFVILITIFATGHMFIPWYTYLVALGFGAVIVVPLGYLYAISNFQLAIGTFNELVFGLMIQGKAGGKHPASASSYGAIAGDAWYRAQYMLQDQKIGHYMHINPRHVFWSQLIGQLFGVPFNYLALRWAIDTKREYLDGTITDPLHQWTGQSIQGYNTMAVQYVLVGPTRLFSTAYNRPIPLGFLFGAVAPVVIYGLHRLFPRAKFNLWNVTVFCAAMSTFYGNLSTGYVSQIIVGTISMFYFFRYRHKVWARYNFLLAAAFDTGLNLAILLIFIFFSAGKQITMPNWWGNNADSVERCFAI</sequence>
<comment type="similarity">
    <text evidence="2">Belongs to the oligopeptide OPT transporter family.</text>
</comment>
<keyword evidence="3" id="KW-0813">Transport</keyword>
<comment type="subcellular location">
    <subcellularLocation>
        <location evidence="1">Membrane</location>
        <topology evidence="1">Multi-pass membrane protein</topology>
    </subcellularLocation>
</comment>
<evidence type="ECO:0000256" key="8">
    <source>
        <dbReference type="ARBA" id="ARBA00023136"/>
    </source>
</evidence>
<reference evidence="11" key="2">
    <citation type="submission" date="2021-01" db="EMBL/GenBank/DDBJ databases">
        <authorList>
            <person name="Schikora-Tamarit M.A."/>
        </authorList>
    </citation>
    <scope>NUCLEOTIDE SEQUENCE</scope>
    <source>
        <strain evidence="11">CBS6341</strain>
    </source>
</reference>
<name>A0A9P8PJU7_9ASCO</name>
<evidence type="ECO:0000313" key="12">
    <source>
        <dbReference type="Proteomes" id="UP000769528"/>
    </source>
</evidence>
<feature type="transmembrane region" description="Helical" evidence="10">
    <location>
        <begin position="351"/>
        <end position="369"/>
    </location>
</feature>
<feature type="transmembrane region" description="Helical" evidence="10">
    <location>
        <begin position="766"/>
        <end position="789"/>
    </location>
</feature>
<evidence type="ECO:0000256" key="5">
    <source>
        <dbReference type="ARBA" id="ARBA00022856"/>
    </source>
</evidence>
<dbReference type="AlphaFoldDB" id="A0A9P8PJU7"/>
<dbReference type="Pfam" id="PF03169">
    <property type="entry name" value="OPT"/>
    <property type="match status" value="1"/>
</dbReference>
<organism evidence="11 12">
    <name type="scientific">Wickerhamomyces mucosus</name>
    <dbReference type="NCBI Taxonomy" id="1378264"/>
    <lineage>
        <taxon>Eukaryota</taxon>
        <taxon>Fungi</taxon>
        <taxon>Dikarya</taxon>
        <taxon>Ascomycota</taxon>
        <taxon>Saccharomycotina</taxon>
        <taxon>Saccharomycetes</taxon>
        <taxon>Phaffomycetales</taxon>
        <taxon>Wickerhamomycetaceae</taxon>
        <taxon>Wickerhamomyces</taxon>
    </lineage>
</organism>
<evidence type="ECO:0000313" key="11">
    <source>
        <dbReference type="EMBL" id="KAH3672865.1"/>
    </source>
</evidence>
<evidence type="ECO:0000256" key="6">
    <source>
        <dbReference type="ARBA" id="ARBA00022927"/>
    </source>
</evidence>
<dbReference type="GO" id="GO:0035673">
    <property type="term" value="F:oligopeptide transmembrane transporter activity"/>
    <property type="evidence" value="ECO:0007669"/>
    <property type="project" value="InterPro"/>
</dbReference>
<keyword evidence="8 10" id="KW-0472">Membrane</keyword>
<evidence type="ECO:0000256" key="3">
    <source>
        <dbReference type="ARBA" id="ARBA00022448"/>
    </source>
</evidence>
<evidence type="ECO:0000256" key="7">
    <source>
        <dbReference type="ARBA" id="ARBA00022989"/>
    </source>
</evidence>
<gene>
    <name evidence="11" type="ORF">WICMUC_004087</name>
</gene>
<evidence type="ECO:0000256" key="9">
    <source>
        <dbReference type="SAM" id="MobiDB-lite"/>
    </source>
</evidence>
<keyword evidence="5" id="KW-0571">Peptide transport</keyword>
<protein>
    <recommendedName>
        <fullName evidence="13">Oligopeptide transporter</fullName>
    </recommendedName>
</protein>
<feature type="transmembrane region" description="Helical" evidence="10">
    <location>
        <begin position="529"/>
        <end position="551"/>
    </location>
</feature>
<reference evidence="11" key="1">
    <citation type="journal article" date="2021" name="Open Biol.">
        <title>Shared evolutionary footprints suggest mitochondrial oxidative damage underlies multiple complex I losses in fungi.</title>
        <authorList>
            <person name="Schikora-Tamarit M.A."/>
            <person name="Marcet-Houben M."/>
            <person name="Nosek J."/>
            <person name="Gabaldon T."/>
        </authorList>
    </citation>
    <scope>NUCLEOTIDE SEQUENCE</scope>
    <source>
        <strain evidence="11">CBS6341</strain>
    </source>
</reference>
<dbReference type="InterPro" id="IPR004648">
    <property type="entry name" value="Oligpept_transpt"/>
</dbReference>
<dbReference type="NCBIfam" id="TIGR00728">
    <property type="entry name" value="OPT_sfam"/>
    <property type="match status" value="1"/>
</dbReference>
<dbReference type="EMBL" id="JAEUBF010001112">
    <property type="protein sequence ID" value="KAH3672865.1"/>
    <property type="molecule type" value="Genomic_DNA"/>
</dbReference>
<keyword evidence="6" id="KW-0653">Protein transport</keyword>
<feature type="transmembrane region" description="Helical" evidence="10">
    <location>
        <begin position="282"/>
        <end position="300"/>
    </location>
</feature>
<comment type="caution">
    <text evidence="11">The sequence shown here is derived from an EMBL/GenBank/DDBJ whole genome shotgun (WGS) entry which is preliminary data.</text>
</comment>